<keyword evidence="1" id="KW-0472">Membrane</keyword>
<reference evidence="2 3" key="1">
    <citation type="submission" date="2020-07" db="EMBL/GenBank/DDBJ databases">
        <title>Sequencing the genomes of 1000 actinobacteria strains.</title>
        <authorList>
            <person name="Klenk H.-P."/>
        </authorList>
    </citation>
    <scope>NUCLEOTIDE SEQUENCE [LARGE SCALE GENOMIC DNA]</scope>
    <source>
        <strain evidence="2 3">DSM 18248</strain>
    </source>
</reference>
<name>A0A7Z0C310_9ACTN</name>
<sequence>MTRTARPVDRREPRDRGAALILTLFATTLVMIVGTTILTVTVNNLRTTRLSQDSGAALDAADAGLAQASAHLRTYGVGSIACSPTCPGGGYGSESNPTTVVLPGGASYRVWVEAKAPLPAHNPGRYVIHSTGVARDGRRTIEAEVAIGTRPLGLPMALFAKSFHGGGNGAVFQESIITTGCVWSRKHINISGTDVAYKIPAAVHSAQHISTSNAANRNCGPSNGSIHPPACSSDADFHFDQDAAGGPLGSTGCSGAVTSYPEFYGARDLDGDGTVDVDGSWIRDEKALRTLFSIPEKPFTDTQLDTLRAVAKTTGTYFTTASYTSGQIPNWSAAAPHLVVFFDLEGQPANQRLVDLKDLDGWTRPAVSGCPVQSLVIVIVGGDARLNGNHDMVANLVLTSGAPYGYVFKANGNADMIGTIYADQIDLTGTVDISLDECFVQNLSPSLVDTTLTLTNYREIDR</sequence>
<evidence type="ECO:0008006" key="4">
    <source>
        <dbReference type="Google" id="ProtNLM"/>
    </source>
</evidence>
<comment type="caution">
    <text evidence="2">The sequence shown here is derived from an EMBL/GenBank/DDBJ whole genome shotgun (WGS) entry which is preliminary data.</text>
</comment>
<dbReference type="RefSeq" id="WP_179532116.1">
    <property type="nucleotide sequence ID" value="NZ_BAAAPP010000008.1"/>
</dbReference>
<keyword evidence="3" id="KW-1185">Reference proteome</keyword>
<dbReference type="EMBL" id="JACBZI010000001">
    <property type="protein sequence ID" value="NYI11425.1"/>
    <property type="molecule type" value="Genomic_DNA"/>
</dbReference>
<evidence type="ECO:0000313" key="3">
    <source>
        <dbReference type="Proteomes" id="UP000537326"/>
    </source>
</evidence>
<keyword evidence="1" id="KW-1133">Transmembrane helix</keyword>
<evidence type="ECO:0000256" key="1">
    <source>
        <dbReference type="SAM" id="Phobius"/>
    </source>
</evidence>
<protein>
    <recommendedName>
        <fullName evidence="4">Tfp pilus assembly protein PilX</fullName>
    </recommendedName>
</protein>
<gene>
    <name evidence="2" type="ORF">BKA05_002940</name>
</gene>
<keyword evidence="1" id="KW-0812">Transmembrane</keyword>
<organism evidence="2 3">
    <name type="scientific">Nocardioides marinus</name>
    <dbReference type="NCBI Taxonomy" id="374514"/>
    <lineage>
        <taxon>Bacteria</taxon>
        <taxon>Bacillati</taxon>
        <taxon>Actinomycetota</taxon>
        <taxon>Actinomycetes</taxon>
        <taxon>Propionibacteriales</taxon>
        <taxon>Nocardioidaceae</taxon>
        <taxon>Nocardioides</taxon>
    </lineage>
</organism>
<feature type="transmembrane region" description="Helical" evidence="1">
    <location>
        <begin position="20"/>
        <end position="42"/>
    </location>
</feature>
<proteinExistence type="predicted"/>
<accession>A0A7Z0C310</accession>
<dbReference type="Proteomes" id="UP000537326">
    <property type="component" value="Unassembled WGS sequence"/>
</dbReference>
<dbReference type="AlphaFoldDB" id="A0A7Z0C310"/>
<evidence type="ECO:0000313" key="2">
    <source>
        <dbReference type="EMBL" id="NYI11425.1"/>
    </source>
</evidence>